<dbReference type="GO" id="GO:0005634">
    <property type="term" value="C:nucleus"/>
    <property type="evidence" value="ECO:0007669"/>
    <property type="project" value="UniProtKB-SubCell"/>
</dbReference>
<dbReference type="CDD" id="cd12148">
    <property type="entry name" value="fungal_TF_MHR"/>
    <property type="match status" value="1"/>
</dbReference>
<dbReference type="PANTHER" id="PTHR31001:SF85">
    <property type="entry name" value="ZN(II)2CYS6 TRANSCRIPTION FACTOR (EUROFUNG)"/>
    <property type="match status" value="1"/>
</dbReference>
<dbReference type="PANTHER" id="PTHR31001">
    <property type="entry name" value="UNCHARACTERIZED TRANSCRIPTIONAL REGULATORY PROTEIN"/>
    <property type="match status" value="1"/>
</dbReference>
<accession>A0A2K9YEN6</accession>
<dbReference type="EMBL" id="MG777505">
    <property type="protein sequence ID" value="AUW31313.1"/>
    <property type="molecule type" value="Genomic_DNA"/>
</dbReference>
<proteinExistence type="predicted"/>
<organism evidence="3">
    <name type="scientific">Cladonia uncialis subsp. uncialis</name>
    <dbReference type="NCBI Taxonomy" id="180999"/>
    <lineage>
        <taxon>Eukaryota</taxon>
        <taxon>Fungi</taxon>
        <taxon>Dikarya</taxon>
        <taxon>Ascomycota</taxon>
        <taxon>Pezizomycotina</taxon>
        <taxon>Lecanoromycetes</taxon>
        <taxon>OSLEUM clade</taxon>
        <taxon>Lecanoromycetidae</taxon>
        <taxon>Lecanorales</taxon>
        <taxon>Lecanorineae</taxon>
        <taxon>Cladoniaceae</taxon>
        <taxon>Cladonia</taxon>
    </lineage>
</organism>
<name>A0A2K9YEN6_CLAUC</name>
<sequence>MLTAGPGPDLSADLKYLLEKEESTGTIEDTFPLLLLSTQSVDINLGNIHPTRLQVHLLCNIHFRNVDPFIKLVHKTQFSFDSEQFWQGVLDHSARFQKATELALMGPNFLRSHSLVTLEAFLLYLAFLFEYRRSIQASALIGLAASIARRLGLHQEEHCSDLSTWQVEMRRRAWHYLRILGTKALESIGTESETFKPAHNTALLKNLPDSAWELYQTEQKAVLPEHGFTESKYSIVQSELASILQSLLDPQHPLLMDVTSYVDFHESRIHESRTQQEKARITQTYLRDLDVTDPIQSIVLMTTELFFSKTFLVVHQALLRLPTDTAQTSQDSRDKLFMTAIALCEISHNLEFGYLDFQWLFRNYTQWLAIAVTLTNLLHRSNDPNIPRAWRRIDIIFEKHSQDGMNSGDAILWRPLVKLWSDAMLRRKTQETFKAVDAEATPIVPVDDLGQIQEAVSKNWWDPLLFNATPSPFPT</sequence>
<dbReference type="InterPro" id="IPR050613">
    <property type="entry name" value="Sec_Metabolite_Reg"/>
</dbReference>
<comment type="subcellular location">
    <subcellularLocation>
        <location evidence="1">Nucleus</location>
    </subcellularLocation>
</comment>
<dbReference type="AlphaFoldDB" id="A0A2K9YEN6"/>
<evidence type="ECO:0000256" key="2">
    <source>
        <dbReference type="ARBA" id="ARBA00023242"/>
    </source>
</evidence>
<evidence type="ECO:0000256" key="1">
    <source>
        <dbReference type="ARBA" id="ARBA00004123"/>
    </source>
</evidence>
<evidence type="ECO:0000313" key="3">
    <source>
        <dbReference type="EMBL" id="AUW31313.1"/>
    </source>
</evidence>
<reference evidence="3" key="1">
    <citation type="submission" date="2017-12" db="EMBL/GenBank/DDBJ databases">
        <title>Genome Sequencing Reveals a Rich Biosynthetic Potential.</title>
        <authorList>
            <person name="Bertrand R.L."/>
            <person name="Abdel-Hameed M.E."/>
            <person name="Sorensen J.L."/>
        </authorList>
    </citation>
    <scope>NUCLEOTIDE SEQUENCE</scope>
</reference>
<keyword evidence="2" id="KW-0539">Nucleus</keyword>
<protein>
    <submittedName>
        <fullName evidence="3">Putative C6 transcription factor</fullName>
    </submittedName>
</protein>